<feature type="binding site" evidence="8">
    <location>
        <position position="68"/>
    </location>
    <ligand>
        <name>Fe cation</name>
        <dbReference type="ChEBI" id="CHEBI:24875"/>
        <label>1</label>
    </ligand>
</feature>
<sequence length="175" mass="20353">MLALSSQPEQKVRIMVKDAKVIEHLNTQLTNELTAINQYFLHARTLRHWGVTLLGKKEYEESIEEMRHADWLIERILFLGGLPNVQRLNTILIGQDVKEILECDLKLEEKAIGDLREGIAYCESVRDYVSRDLLLKILTNEEEHEDFLDRQFDLIKQVGIERYIHLNSAAAPDQD</sequence>
<gene>
    <name evidence="10" type="primary">bfr_1</name>
    <name evidence="10" type="ORF">Amal_01385</name>
</gene>
<feature type="binding site" evidence="8">
    <location>
        <position position="141"/>
    </location>
    <ligand>
        <name>Fe cation</name>
        <dbReference type="ChEBI" id="CHEBI:24875"/>
        <label>1</label>
    </ligand>
</feature>
<feature type="binding site" evidence="8">
    <location>
        <position position="108"/>
    </location>
    <ligand>
        <name>Fe cation</name>
        <dbReference type="ChEBI" id="CHEBI:24875"/>
        <label>2</label>
    </ligand>
</feature>
<dbReference type="GO" id="GO:0006879">
    <property type="term" value="P:intracellular iron ion homeostasis"/>
    <property type="evidence" value="ECO:0007669"/>
    <property type="project" value="UniProtKB-KW"/>
</dbReference>
<dbReference type="GO" id="GO:0004322">
    <property type="term" value="F:ferroxidase activity"/>
    <property type="evidence" value="ECO:0007669"/>
    <property type="project" value="UniProtKB-EC"/>
</dbReference>
<comment type="function">
    <text evidence="7">Iron-storage protein, whose ferroxidase center binds Fe(2+), oxidizes it using dioxygen to Fe(3+), and participates in the subsequent Fe(3+) oxide mineral core formation within the central cavity of the BFR protein shell.</text>
</comment>
<dbReference type="Pfam" id="PF00210">
    <property type="entry name" value="Ferritin"/>
    <property type="match status" value="1"/>
</dbReference>
<comment type="caution">
    <text evidence="10">The sequence shown here is derived from an EMBL/GenBank/DDBJ whole genome shotgun (WGS) entry which is preliminary data.</text>
</comment>
<dbReference type="InterPro" id="IPR008331">
    <property type="entry name" value="Ferritin_DPS_dom"/>
</dbReference>
<feature type="binding site" evidence="8">
    <location>
        <position position="32"/>
    </location>
    <ligand>
        <name>Fe cation</name>
        <dbReference type="ChEBI" id="CHEBI:24875"/>
        <label>1</label>
    </ligand>
</feature>
<dbReference type="GO" id="GO:0008199">
    <property type="term" value="F:ferric iron binding"/>
    <property type="evidence" value="ECO:0007669"/>
    <property type="project" value="InterPro"/>
</dbReference>
<protein>
    <recommendedName>
        <fullName evidence="7">Bacterioferritin</fullName>
        <ecNumber evidence="7">1.16.3.1</ecNumber>
    </recommendedName>
</protein>
<dbReference type="CDD" id="cd00907">
    <property type="entry name" value="Bacterioferritin"/>
    <property type="match status" value="1"/>
</dbReference>
<feature type="binding site" evidence="8">
    <location>
        <position position="144"/>
    </location>
    <ligand>
        <name>Fe cation</name>
        <dbReference type="ChEBI" id="CHEBI:24875"/>
        <label>2</label>
    </ligand>
</feature>
<comment type="similarity">
    <text evidence="2 7">Belongs to the bacterioferritin family.</text>
</comment>
<dbReference type="PATRIC" id="fig|178901.16.peg.1460"/>
<dbReference type="PANTHER" id="PTHR30295">
    <property type="entry name" value="BACTERIOFERRITIN"/>
    <property type="match status" value="1"/>
</dbReference>
<keyword evidence="4" id="KW-0349">Heme</keyword>
<dbReference type="PANTHER" id="PTHR30295:SF0">
    <property type="entry name" value="BACTERIOFERRITIN"/>
    <property type="match status" value="1"/>
</dbReference>
<feature type="binding site" evidence="8">
    <location>
        <position position="141"/>
    </location>
    <ligand>
        <name>Fe cation</name>
        <dbReference type="ChEBI" id="CHEBI:24875"/>
        <label>2</label>
    </ligand>
</feature>
<evidence type="ECO:0000256" key="2">
    <source>
        <dbReference type="ARBA" id="ARBA00008093"/>
    </source>
</evidence>
<evidence type="ECO:0000256" key="1">
    <source>
        <dbReference type="ARBA" id="ARBA00001970"/>
    </source>
</evidence>
<dbReference type="InterPro" id="IPR002024">
    <property type="entry name" value="Bacterioferritin"/>
</dbReference>
<evidence type="ECO:0000313" key="11">
    <source>
        <dbReference type="Proteomes" id="UP000077349"/>
    </source>
</evidence>
<evidence type="ECO:0000256" key="4">
    <source>
        <dbReference type="ARBA" id="ARBA00022617"/>
    </source>
</evidence>
<evidence type="ECO:0000256" key="6">
    <source>
        <dbReference type="ARBA" id="ARBA00023004"/>
    </source>
</evidence>
<feature type="binding site" evidence="8">
    <location>
        <position position="65"/>
    </location>
    <ligand>
        <name>Fe cation</name>
        <dbReference type="ChEBI" id="CHEBI:24875"/>
        <label>2</label>
    </ligand>
</feature>
<organism evidence="10 11">
    <name type="scientific">Acetobacter malorum</name>
    <dbReference type="NCBI Taxonomy" id="178901"/>
    <lineage>
        <taxon>Bacteria</taxon>
        <taxon>Pseudomonadati</taxon>
        <taxon>Pseudomonadota</taxon>
        <taxon>Alphaproteobacteria</taxon>
        <taxon>Acetobacterales</taxon>
        <taxon>Acetobacteraceae</taxon>
        <taxon>Acetobacter</taxon>
    </lineage>
</organism>
<dbReference type="eggNOG" id="COG2193">
    <property type="taxonomic scope" value="Bacteria"/>
</dbReference>
<feature type="domain" description="Ferritin-like diiron" evidence="9">
    <location>
        <begin position="15"/>
        <end position="159"/>
    </location>
</feature>
<evidence type="ECO:0000256" key="3">
    <source>
        <dbReference type="ARBA" id="ARBA00022434"/>
    </source>
</evidence>
<accession>A0A177GAU2</accession>
<feature type="binding site" description="axial binding residue" evidence="8">
    <location>
        <position position="66"/>
    </location>
    <ligand>
        <name>heme b</name>
        <dbReference type="ChEBI" id="CHEBI:60344"/>
        <note>ligand shared between dimeric partners</note>
    </ligand>
    <ligandPart>
        <name>Fe</name>
        <dbReference type="ChEBI" id="CHEBI:18248"/>
    </ligandPart>
</feature>
<evidence type="ECO:0000313" key="10">
    <source>
        <dbReference type="EMBL" id="OAG77398.1"/>
    </source>
</evidence>
<dbReference type="PROSITE" id="PS50905">
    <property type="entry name" value="FERRITIN_LIKE"/>
    <property type="match status" value="1"/>
</dbReference>
<dbReference type="SUPFAM" id="SSF47240">
    <property type="entry name" value="Ferritin-like"/>
    <property type="match status" value="1"/>
</dbReference>
<keyword evidence="6 7" id="KW-0408">Iron</keyword>
<proteinExistence type="inferred from homology"/>
<evidence type="ECO:0000259" key="9">
    <source>
        <dbReference type="PROSITE" id="PS50905"/>
    </source>
</evidence>
<dbReference type="EMBL" id="LVHD01000014">
    <property type="protein sequence ID" value="OAG77398.1"/>
    <property type="molecule type" value="Genomic_DNA"/>
</dbReference>
<dbReference type="AlphaFoldDB" id="A0A177GAU2"/>
<dbReference type="EC" id="1.16.3.1" evidence="7"/>
<evidence type="ECO:0000256" key="8">
    <source>
        <dbReference type="PIRSR" id="PIRSR002560-1"/>
    </source>
</evidence>
<dbReference type="InterPro" id="IPR012347">
    <property type="entry name" value="Ferritin-like"/>
</dbReference>
<dbReference type="GO" id="GO:0140315">
    <property type="term" value="F:iron ion sequestering activity"/>
    <property type="evidence" value="ECO:0007669"/>
    <property type="project" value="UniProtKB-ARBA"/>
</dbReference>
<comment type="catalytic activity">
    <reaction evidence="7">
        <text>4 Fe(2+) + O2 + 4 H(+) = 4 Fe(3+) + 2 H2O</text>
        <dbReference type="Rhea" id="RHEA:11148"/>
        <dbReference type="ChEBI" id="CHEBI:15377"/>
        <dbReference type="ChEBI" id="CHEBI:15378"/>
        <dbReference type="ChEBI" id="CHEBI:15379"/>
        <dbReference type="ChEBI" id="CHEBI:29033"/>
        <dbReference type="ChEBI" id="CHEBI:29034"/>
        <dbReference type="EC" id="1.16.3.1"/>
    </reaction>
</comment>
<dbReference type="NCBIfam" id="TIGR00754">
    <property type="entry name" value="bfr"/>
    <property type="match status" value="1"/>
</dbReference>
<reference evidence="10 11" key="1">
    <citation type="submission" date="2016-03" db="EMBL/GenBank/DDBJ databases">
        <title>Draft genome sequence of Acetobacter malorum CECT 7742, a strain isolated from strawberry vinegar.</title>
        <authorList>
            <person name="Sainz F."/>
            <person name="Mas A."/>
            <person name="Torija M.J."/>
        </authorList>
    </citation>
    <scope>NUCLEOTIDE SEQUENCE [LARGE SCALE GENOMIC DNA]</scope>
    <source>
        <strain evidence="10 11">CECT 7742</strain>
    </source>
</reference>
<dbReference type="Gene3D" id="1.20.1260.10">
    <property type="match status" value="1"/>
</dbReference>
<feature type="binding site" evidence="8">
    <location>
        <position position="64"/>
    </location>
    <ligand>
        <name>Fe cation</name>
        <dbReference type="ChEBI" id="CHEBI:24875"/>
        <label>3</label>
    </ligand>
</feature>
<dbReference type="GO" id="GO:0006826">
    <property type="term" value="P:iron ion transport"/>
    <property type="evidence" value="ECO:0007669"/>
    <property type="project" value="InterPro"/>
</dbReference>
<name>A0A177GAU2_9PROT</name>
<dbReference type="PRINTS" id="PR00601">
    <property type="entry name" value="BACFERRITIN"/>
</dbReference>
<dbReference type="InterPro" id="IPR009078">
    <property type="entry name" value="Ferritin-like_SF"/>
</dbReference>
<dbReference type="InterPro" id="IPR009040">
    <property type="entry name" value="Ferritin-like_diiron"/>
</dbReference>
<keyword evidence="5 7" id="KW-0479">Metal-binding</keyword>
<dbReference type="GO" id="GO:0020037">
    <property type="term" value="F:heme binding"/>
    <property type="evidence" value="ECO:0007669"/>
    <property type="project" value="TreeGrafter"/>
</dbReference>
<feature type="binding site" evidence="8">
    <location>
        <position position="65"/>
    </location>
    <ligand>
        <name>Fe cation</name>
        <dbReference type="ChEBI" id="CHEBI:24875"/>
        <label>1</label>
    </ligand>
</feature>
<comment type="cofactor">
    <cofactor evidence="1">
        <name>heme b</name>
        <dbReference type="ChEBI" id="CHEBI:60344"/>
    </cofactor>
</comment>
<dbReference type="PIRSF" id="PIRSF002560">
    <property type="entry name" value="Bacterioferritin"/>
    <property type="match status" value="1"/>
</dbReference>
<keyword evidence="3 7" id="KW-0409">Iron storage</keyword>
<evidence type="ECO:0000256" key="7">
    <source>
        <dbReference type="PIRNR" id="PIRNR002560"/>
    </source>
</evidence>
<dbReference type="Proteomes" id="UP000077349">
    <property type="component" value="Unassembled WGS sequence"/>
</dbReference>
<dbReference type="FunFam" id="1.20.1260.10:FF:000005">
    <property type="entry name" value="Bacterioferritin"/>
    <property type="match status" value="1"/>
</dbReference>
<evidence type="ECO:0000256" key="5">
    <source>
        <dbReference type="ARBA" id="ARBA00022723"/>
    </source>
</evidence>
<dbReference type="GO" id="GO:0005829">
    <property type="term" value="C:cytosol"/>
    <property type="evidence" value="ECO:0007669"/>
    <property type="project" value="TreeGrafter"/>
</dbReference>
<dbReference type="STRING" id="178901.AmDm5_1523"/>